<accession>A2G411</accession>
<dbReference type="VEuPathDB" id="TrichDB:TVAGG3_0408770"/>
<reference evidence="1" key="1">
    <citation type="submission" date="2006-10" db="EMBL/GenBank/DDBJ databases">
        <authorList>
            <person name="Amadeo P."/>
            <person name="Zhao Q."/>
            <person name="Wortman J."/>
            <person name="Fraser-Liggett C."/>
            <person name="Carlton J."/>
        </authorList>
    </citation>
    <scope>NUCLEOTIDE SEQUENCE</scope>
    <source>
        <strain evidence="1">G3</strain>
    </source>
</reference>
<gene>
    <name evidence="1" type="ORF">TVAG_422680</name>
</gene>
<organism evidence="1 2">
    <name type="scientific">Trichomonas vaginalis (strain ATCC PRA-98 / G3)</name>
    <dbReference type="NCBI Taxonomy" id="412133"/>
    <lineage>
        <taxon>Eukaryota</taxon>
        <taxon>Metamonada</taxon>
        <taxon>Parabasalia</taxon>
        <taxon>Trichomonadida</taxon>
        <taxon>Trichomonadidae</taxon>
        <taxon>Trichomonas</taxon>
    </lineage>
</organism>
<proteinExistence type="predicted"/>
<dbReference type="KEGG" id="tva:4745769"/>
<dbReference type="VEuPathDB" id="TrichDB:TVAG_422680"/>
<keyword evidence="2" id="KW-1185">Reference proteome</keyword>
<reference evidence="1" key="2">
    <citation type="journal article" date="2007" name="Science">
        <title>Draft genome sequence of the sexually transmitted pathogen Trichomonas vaginalis.</title>
        <authorList>
            <person name="Carlton J.M."/>
            <person name="Hirt R.P."/>
            <person name="Silva J.C."/>
            <person name="Delcher A.L."/>
            <person name="Schatz M."/>
            <person name="Zhao Q."/>
            <person name="Wortman J.R."/>
            <person name="Bidwell S.L."/>
            <person name="Alsmark U.C.M."/>
            <person name="Besteiro S."/>
            <person name="Sicheritz-Ponten T."/>
            <person name="Noel C.J."/>
            <person name="Dacks J.B."/>
            <person name="Foster P.G."/>
            <person name="Simillion C."/>
            <person name="Van de Peer Y."/>
            <person name="Miranda-Saavedra D."/>
            <person name="Barton G.J."/>
            <person name="Westrop G.D."/>
            <person name="Mueller S."/>
            <person name="Dessi D."/>
            <person name="Fiori P.L."/>
            <person name="Ren Q."/>
            <person name="Paulsen I."/>
            <person name="Zhang H."/>
            <person name="Bastida-Corcuera F.D."/>
            <person name="Simoes-Barbosa A."/>
            <person name="Brown M.T."/>
            <person name="Hayes R.D."/>
            <person name="Mukherjee M."/>
            <person name="Okumura C.Y."/>
            <person name="Schneider R."/>
            <person name="Smith A.J."/>
            <person name="Vanacova S."/>
            <person name="Villalvazo M."/>
            <person name="Haas B.J."/>
            <person name="Pertea M."/>
            <person name="Feldblyum T.V."/>
            <person name="Utterback T.R."/>
            <person name="Shu C.L."/>
            <person name="Osoegawa K."/>
            <person name="de Jong P.J."/>
            <person name="Hrdy I."/>
            <person name="Horvathova L."/>
            <person name="Zubacova Z."/>
            <person name="Dolezal P."/>
            <person name="Malik S.B."/>
            <person name="Logsdon J.M. Jr."/>
            <person name="Henze K."/>
            <person name="Gupta A."/>
            <person name="Wang C.C."/>
            <person name="Dunne R.L."/>
            <person name="Upcroft J.A."/>
            <person name="Upcroft P."/>
            <person name="White O."/>
            <person name="Salzberg S.L."/>
            <person name="Tang P."/>
            <person name="Chiu C.-H."/>
            <person name="Lee Y.-S."/>
            <person name="Embley T.M."/>
            <person name="Coombs G.H."/>
            <person name="Mottram J.C."/>
            <person name="Tachezy J."/>
            <person name="Fraser-Liggett C.M."/>
            <person name="Johnson P.J."/>
        </authorList>
    </citation>
    <scope>NUCLEOTIDE SEQUENCE [LARGE SCALE GENOMIC DNA]</scope>
    <source>
        <strain evidence="1">G3</strain>
    </source>
</reference>
<evidence type="ECO:0000313" key="1">
    <source>
        <dbReference type="EMBL" id="EAX88113.1"/>
    </source>
</evidence>
<dbReference type="InParanoid" id="A2G411"/>
<dbReference type="RefSeq" id="XP_001301043.1">
    <property type="nucleotide sequence ID" value="XM_001301042.1"/>
</dbReference>
<dbReference type="Proteomes" id="UP000001542">
    <property type="component" value="Unassembled WGS sequence"/>
</dbReference>
<dbReference type="AlphaFoldDB" id="A2G411"/>
<evidence type="ECO:0000313" key="2">
    <source>
        <dbReference type="Proteomes" id="UP000001542"/>
    </source>
</evidence>
<protein>
    <submittedName>
        <fullName evidence="1">Uncharacterized protein</fullName>
    </submittedName>
</protein>
<dbReference type="EMBL" id="DS114354">
    <property type="protein sequence ID" value="EAX88113.1"/>
    <property type="molecule type" value="Genomic_DNA"/>
</dbReference>
<sequence>MRDNNSYNTLQHALAPAISGNIFYNLTDRRTIVVSDAFPNNVGLESELNIEYKSKNNYLCFNDVIFFDTTDIFANLSLSFQHYSLQTPKSILISESLNENLFNMAKTILEFSKPNISVKLINDTTSSCYKELANAEIYVSFHHNNSYLFPAMTNGLFILLIMPGVYPPYELYIDYVKKTNISFVEYYLESPEYINPSLMLEAINLSANFYNSSDGSRCNYRYLRVFENTQKIANAC</sequence>
<name>A2G411_TRIV3</name>